<dbReference type="InterPro" id="IPR050428">
    <property type="entry name" value="TCS_sensor_his_kinase"/>
</dbReference>
<dbReference type="PROSITE" id="PS50885">
    <property type="entry name" value="HAMP"/>
    <property type="match status" value="1"/>
</dbReference>
<dbReference type="InterPro" id="IPR004358">
    <property type="entry name" value="Sig_transdc_His_kin-like_C"/>
</dbReference>
<evidence type="ECO:0000259" key="14">
    <source>
        <dbReference type="PROSITE" id="PS50885"/>
    </source>
</evidence>
<dbReference type="PANTHER" id="PTHR45436">
    <property type="entry name" value="SENSOR HISTIDINE KINASE YKOH"/>
    <property type="match status" value="1"/>
</dbReference>
<evidence type="ECO:0000259" key="13">
    <source>
        <dbReference type="PROSITE" id="PS50109"/>
    </source>
</evidence>
<dbReference type="SUPFAM" id="SSF55874">
    <property type="entry name" value="ATPase domain of HSP90 chaperone/DNA topoisomerase II/histidine kinase"/>
    <property type="match status" value="1"/>
</dbReference>
<name>A0A3N0EDE2_9ACTN</name>
<dbReference type="InterPro" id="IPR003661">
    <property type="entry name" value="HisK_dim/P_dom"/>
</dbReference>
<dbReference type="GO" id="GO:0000155">
    <property type="term" value="F:phosphorelay sensor kinase activity"/>
    <property type="evidence" value="ECO:0007669"/>
    <property type="project" value="InterPro"/>
</dbReference>
<dbReference type="InterPro" id="IPR003660">
    <property type="entry name" value="HAMP_dom"/>
</dbReference>
<dbReference type="InterPro" id="IPR003594">
    <property type="entry name" value="HATPase_dom"/>
</dbReference>
<evidence type="ECO:0000313" key="16">
    <source>
        <dbReference type="Proteomes" id="UP000269198"/>
    </source>
</evidence>
<evidence type="ECO:0000256" key="7">
    <source>
        <dbReference type="ARBA" id="ARBA00022777"/>
    </source>
</evidence>
<dbReference type="PANTHER" id="PTHR45436:SF5">
    <property type="entry name" value="SENSOR HISTIDINE KINASE TRCS"/>
    <property type="match status" value="1"/>
</dbReference>
<evidence type="ECO:0000256" key="12">
    <source>
        <dbReference type="SAM" id="Phobius"/>
    </source>
</evidence>
<feature type="domain" description="Histidine kinase" evidence="13">
    <location>
        <begin position="326"/>
        <end position="534"/>
    </location>
</feature>
<dbReference type="EC" id="2.7.13.3" evidence="3"/>
<evidence type="ECO:0000313" key="15">
    <source>
        <dbReference type="EMBL" id="RNL85870.1"/>
    </source>
</evidence>
<feature type="transmembrane region" description="Helical" evidence="12">
    <location>
        <begin position="96"/>
        <end position="119"/>
    </location>
</feature>
<evidence type="ECO:0000256" key="8">
    <source>
        <dbReference type="ARBA" id="ARBA00022989"/>
    </source>
</evidence>
<keyword evidence="16" id="KW-1185">Reference proteome</keyword>
<dbReference type="CDD" id="cd00082">
    <property type="entry name" value="HisKA"/>
    <property type="match status" value="1"/>
</dbReference>
<dbReference type="InterPro" id="IPR036097">
    <property type="entry name" value="HisK_dim/P_sf"/>
</dbReference>
<reference evidence="15 16" key="1">
    <citation type="submission" date="2018-11" db="EMBL/GenBank/DDBJ databases">
        <title>The genome draft of YIM 96095.</title>
        <authorList>
            <person name="Tang S.-K."/>
            <person name="Chunyu W.-X."/>
            <person name="Feng Y.-Z."/>
        </authorList>
    </citation>
    <scope>NUCLEOTIDE SEQUENCE [LARGE SCALE GENOMIC DNA]</scope>
    <source>
        <strain evidence="15 16">YIM 96095</strain>
    </source>
</reference>
<comment type="caution">
    <text evidence="15">The sequence shown here is derived from an EMBL/GenBank/DDBJ whole genome shotgun (WGS) entry which is preliminary data.</text>
</comment>
<evidence type="ECO:0000256" key="9">
    <source>
        <dbReference type="ARBA" id="ARBA00023012"/>
    </source>
</evidence>
<evidence type="ECO:0000256" key="6">
    <source>
        <dbReference type="ARBA" id="ARBA00022692"/>
    </source>
</evidence>
<organism evidence="15 16">
    <name type="scientific">Halostreptopolyspora alba</name>
    <dbReference type="NCBI Taxonomy" id="2487137"/>
    <lineage>
        <taxon>Bacteria</taxon>
        <taxon>Bacillati</taxon>
        <taxon>Actinomycetota</taxon>
        <taxon>Actinomycetes</taxon>
        <taxon>Streptosporangiales</taxon>
        <taxon>Nocardiopsidaceae</taxon>
        <taxon>Halostreptopolyspora</taxon>
    </lineage>
</organism>
<dbReference type="InterPro" id="IPR036890">
    <property type="entry name" value="HATPase_C_sf"/>
</dbReference>
<gene>
    <name evidence="15" type="ORF">EFW17_07945</name>
</gene>
<keyword evidence="9" id="KW-0902">Two-component regulatory system</keyword>
<dbReference type="Gene3D" id="3.30.565.10">
    <property type="entry name" value="Histidine kinase-like ATPase, C-terminal domain"/>
    <property type="match status" value="1"/>
</dbReference>
<keyword evidence="5" id="KW-0808">Transferase</keyword>
<feature type="region of interest" description="Disordered" evidence="11">
    <location>
        <begin position="1"/>
        <end position="85"/>
    </location>
</feature>
<proteinExistence type="predicted"/>
<dbReference type="CDD" id="cd06225">
    <property type="entry name" value="HAMP"/>
    <property type="match status" value="1"/>
</dbReference>
<dbReference type="Pfam" id="PF02518">
    <property type="entry name" value="HATPase_c"/>
    <property type="match status" value="1"/>
</dbReference>
<dbReference type="SMART" id="SM00388">
    <property type="entry name" value="HisKA"/>
    <property type="match status" value="1"/>
</dbReference>
<evidence type="ECO:0000256" key="3">
    <source>
        <dbReference type="ARBA" id="ARBA00012438"/>
    </source>
</evidence>
<dbReference type="EMBL" id="RJMB01000005">
    <property type="protein sequence ID" value="RNL85870.1"/>
    <property type="molecule type" value="Genomic_DNA"/>
</dbReference>
<dbReference type="SMART" id="SM00304">
    <property type="entry name" value="HAMP"/>
    <property type="match status" value="1"/>
</dbReference>
<dbReference type="OrthoDB" id="9786919at2"/>
<feature type="domain" description="HAMP" evidence="14">
    <location>
        <begin position="265"/>
        <end position="318"/>
    </location>
</feature>
<dbReference type="Pfam" id="PF00512">
    <property type="entry name" value="HisKA"/>
    <property type="match status" value="1"/>
</dbReference>
<dbReference type="Pfam" id="PF00672">
    <property type="entry name" value="HAMP"/>
    <property type="match status" value="1"/>
</dbReference>
<evidence type="ECO:0000256" key="1">
    <source>
        <dbReference type="ARBA" id="ARBA00000085"/>
    </source>
</evidence>
<keyword evidence="4" id="KW-0597">Phosphoprotein</keyword>
<comment type="subcellular location">
    <subcellularLocation>
        <location evidence="2">Cell membrane</location>
    </subcellularLocation>
</comment>
<evidence type="ECO:0000256" key="5">
    <source>
        <dbReference type="ARBA" id="ARBA00022679"/>
    </source>
</evidence>
<sequence length="541" mass="57941">MGRDGFRRSRCAGTGPDAHPPVARADTPDPRDTTRVPPTASPYSAGQGELVLRSTPQDEPWNAGSPPLRLRCEPDLPGGTVTERWPTRPRSLRARVTVGSVAVLAVILVVTTAVASLLVRNAVENGVSEQAASAARNIAQVISDRPTEEPIPPQNGVVRIQVVDLSGGTVASSAAMEGVPPVTDVRPGPNDPQVETTECGASQVASDCLSVVGVEVTDSAYGTVLVYAAVPLPQFLSLGILEIGLASMGLIVLFLSGAGVWWAVARTLRPVRDIRTELERITAADLSHRVPTPDTGDEIAELARTVNETLERLESAVSRQRRFISDASHELRTPVAGLRTRLELAMAEVDERDPRGALATMLGDTDRLQQIIDDLLRLARLDSETARSREPIDLGELAETETTRQVLECEVTVRATPGVVVDGNRSQISRLLVNLLANAGRHATGRVLVTVTAEDGWAVLRMHDDGSGVPVEDRDRVFERFARLNDARGRDPGGTGLGLPIAQEIAQVHGGSLRVEDSTELGGAVFEIRLPLRGEETARHQ</sequence>
<dbReference type="AlphaFoldDB" id="A0A3N0EDE2"/>
<keyword evidence="7 15" id="KW-0418">Kinase</keyword>
<keyword evidence="10 12" id="KW-0472">Membrane</keyword>
<dbReference type="InterPro" id="IPR005467">
    <property type="entry name" value="His_kinase_dom"/>
</dbReference>
<evidence type="ECO:0000256" key="4">
    <source>
        <dbReference type="ARBA" id="ARBA00022553"/>
    </source>
</evidence>
<dbReference type="CDD" id="cd00075">
    <property type="entry name" value="HATPase"/>
    <property type="match status" value="1"/>
</dbReference>
<dbReference type="Proteomes" id="UP000269198">
    <property type="component" value="Unassembled WGS sequence"/>
</dbReference>
<feature type="transmembrane region" description="Helical" evidence="12">
    <location>
        <begin position="243"/>
        <end position="265"/>
    </location>
</feature>
<evidence type="ECO:0000256" key="11">
    <source>
        <dbReference type="SAM" id="MobiDB-lite"/>
    </source>
</evidence>
<dbReference type="PROSITE" id="PS50109">
    <property type="entry name" value="HIS_KIN"/>
    <property type="match status" value="1"/>
</dbReference>
<evidence type="ECO:0000256" key="10">
    <source>
        <dbReference type="ARBA" id="ARBA00023136"/>
    </source>
</evidence>
<comment type="catalytic activity">
    <reaction evidence="1">
        <text>ATP + protein L-histidine = ADP + protein N-phospho-L-histidine.</text>
        <dbReference type="EC" id="2.7.13.3"/>
    </reaction>
</comment>
<protein>
    <recommendedName>
        <fullName evidence="3">histidine kinase</fullName>
        <ecNumber evidence="3">2.7.13.3</ecNumber>
    </recommendedName>
</protein>
<keyword evidence="6 12" id="KW-0812">Transmembrane</keyword>
<evidence type="ECO:0000256" key="2">
    <source>
        <dbReference type="ARBA" id="ARBA00004236"/>
    </source>
</evidence>
<dbReference type="SUPFAM" id="SSF158472">
    <property type="entry name" value="HAMP domain-like"/>
    <property type="match status" value="1"/>
</dbReference>
<dbReference type="SUPFAM" id="SSF47384">
    <property type="entry name" value="Homodimeric domain of signal transducing histidine kinase"/>
    <property type="match status" value="1"/>
</dbReference>
<dbReference type="Gene3D" id="6.10.340.10">
    <property type="match status" value="1"/>
</dbReference>
<dbReference type="SMART" id="SM00387">
    <property type="entry name" value="HATPase_c"/>
    <property type="match status" value="1"/>
</dbReference>
<dbReference type="PRINTS" id="PR00344">
    <property type="entry name" value="BCTRLSENSOR"/>
</dbReference>
<accession>A0A3N0EDE2</accession>
<dbReference type="GO" id="GO:0005886">
    <property type="term" value="C:plasma membrane"/>
    <property type="evidence" value="ECO:0007669"/>
    <property type="project" value="UniProtKB-SubCell"/>
</dbReference>
<dbReference type="Gene3D" id="1.10.287.130">
    <property type="match status" value="1"/>
</dbReference>
<keyword evidence="8 12" id="KW-1133">Transmembrane helix</keyword>